<dbReference type="EMBL" id="NVOR01000068">
    <property type="protein sequence ID" value="PED81396.1"/>
    <property type="molecule type" value="Genomic_DNA"/>
</dbReference>
<evidence type="ECO:0000256" key="1">
    <source>
        <dbReference type="SAM" id="Phobius"/>
    </source>
</evidence>
<keyword evidence="1" id="KW-1133">Transmembrane helix</keyword>
<sequence>MSIIALASILLWGAVTHELSKPSKKQNNRKIITLTSLGSLLTLVITISLVQNLPF</sequence>
<evidence type="ECO:0000313" key="2">
    <source>
        <dbReference type="EMBL" id="PED81396.1"/>
    </source>
</evidence>
<keyword evidence="1" id="KW-0812">Transmembrane</keyword>
<proteinExistence type="predicted"/>
<dbReference type="Proteomes" id="UP000221020">
    <property type="component" value="Unassembled WGS sequence"/>
</dbReference>
<gene>
    <name evidence="2" type="ORF">CON65_17965</name>
</gene>
<organism evidence="2 3">
    <name type="scientific">Bacillus pseudomycoides</name>
    <dbReference type="NCBI Taxonomy" id="64104"/>
    <lineage>
        <taxon>Bacteria</taxon>
        <taxon>Bacillati</taxon>
        <taxon>Bacillota</taxon>
        <taxon>Bacilli</taxon>
        <taxon>Bacillales</taxon>
        <taxon>Bacillaceae</taxon>
        <taxon>Bacillus</taxon>
        <taxon>Bacillus cereus group</taxon>
    </lineage>
</organism>
<accession>A0AA91VAE9</accession>
<dbReference type="AlphaFoldDB" id="A0AA91VAE9"/>
<comment type="caution">
    <text evidence="2">The sequence shown here is derived from an EMBL/GenBank/DDBJ whole genome shotgun (WGS) entry which is preliminary data.</text>
</comment>
<evidence type="ECO:0000313" key="3">
    <source>
        <dbReference type="Proteomes" id="UP000221020"/>
    </source>
</evidence>
<protein>
    <submittedName>
        <fullName evidence="2">Uncharacterized protein</fullName>
    </submittedName>
</protein>
<feature type="transmembrane region" description="Helical" evidence="1">
    <location>
        <begin position="32"/>
        <end position="50"/>
    </location>
</feature>
<reference evidence="2 3" key="1">
    <citation type="submission" date="2017-09" db="EMBL/GenBank/DDBJ databases">
        <title>Large-scale bioinformatics analysis of Bacillus genomes uncovers conserved roles of natural products in bacterial physiology.</title>
        <authorList>
            <consortium name="Agbiome Team Llc"/>
            <person name="Bleich R.M."/>
            <person name="Grubbs K.J."/>
            <person name="Santa Maria K.C."/>
            <person name="Allen S.E."/>
            <person name="Farag S."/>
            <person name="Shank E.A."/>
            <person name="Bowers A."/>
        </authorList>
    </citation>
    <scope>NUCLEOTIDE SEQUENCE [LARGE SCALE GENOMIC DNA]</scope>
    <source>
        <strain evidence="2 3">AFS092012</strain>
    </source>
</reference>
<keyword evidence="1" id="KW-0472">Membrane</keyword>
<name>A0AA91VAE9_9BACI</name>